<keyword evidence="2" id="KW-1133">Transmembrane helix</keyword>
<keyword evidence="2" id="KW-0812">Transmembrane</keyword>
<gene>
    <name evidence="3" type="ORF">K3721_18695</name>
</gene>
<evidence type="ECO:0000256" key="2">
    <source>
        <dbReference type="SAM" id="Phobius"/>
    </source>
</evidence>
<organism evidence="3 4">
    <name type="scientific">Leisingera caerulea</name>
    <name type="common">Phaeobacter caeruleus</name>
    <dbReference type="NCBI Taxonomy" id="506591"/>
    <lineage>
        <taxon>Bacteria</taxon>
        <taxon>Pseudomonadati</taxon>
        <taxon>Pseudomonadota</taxon>
        <taxon>Alphaproteobacteria</taxon>
        <taxon>Rhodobacterales</taxon>
        <taxon>Roseobacteraceae</taxon>
        <taxon>Leisingera</taxon>
    </lineage>
</organism>
<feature type="transmembrane region" description="Helical" evidence="2">
    <location>
        <begin position="12"/>
        <end position="45"/>
    </location>
</feature>
<dbReference type="Proteomes" id="UP001058713">
    <property type="component" value="Plasmid unnamed1"/>
</dbReference>
<keyword evidence="2" id="KW-0472">Membrane</keyword>
<keyword evidence="3" id="KW-0614">Plasmid</keyword>
<evidence type="ECO:0000313" key="4">
    <source>
        <dbReference type="Proteomes" id="UP001058713"/>
    </source>
</evidence>
<sequence length="95" mass="10798">MRRLMTKFWKEIAYAVGFVLLTFSPFEALFLAYGLAGTAWFVIWLLRNNDPDRGSADSGLADEVTDRPQPYGRDYGTLSAKDPTVIFNASHFHQH</sequence>
<geneLocation type="plasmid" evidence="3 4">
    <name>unnamed1</name>
</geneLocation>
<evidence type="ECO:0000313" key="3">
    <source>
        <dbReference type="EMBL" id="UWQ55986.1"/>
    </source>
</evidence>
<evidence type="ECO:0000256" key="1">
    <source>
        <dbReference type="SAM" id="MobiDB-lite"/>
    </source>
</evidence>
<accession>A0A9Q9M073</accession>
<name>A0A9Q9M073_LEICA</name>
<dbReference type="RefSeq" id="WP_259972765.1">
    <property type="nucleotide sequence ID" value="NZ_CP081071.1"/>
</dbReference>
<protein>
    <submittedName>
        <fullName evidence="3">Uncharacterized protein</fullName>
    </submittedName>
</protein>
<dbReference type="KEGG" id="lcae:K3721_18695"/>
<feature type="region of interest" description="Disordered" evidence="1">
    <location>
        <begin position="53"/>
        <end position="78"/>
    </location>
</feature>
<proteinExistence type="predicted"/>
<dbReference type="EMBL" id="CP081071">
    <property type="protein sequence ID" value="UWQ55986.1"/>
    <property type="molecule type" value="Genomic_DNA"/>
</dbReference>
<dbReference type="AlphaFoldDB" id="A0A9Q9M073"/>
<reference evidence="3" key="1">
    <citation type="submission" date="2021-08" db="EMBL/GenBank/DDBJ databases">
        <authorList>
            <person name="Nwanade C."/>
            <person name="Wang M."/>
            <person name="Masoudi A."/>
            <person name="Yu Z."/>
            <person name="Liu J."/>
        </authorList>
    </citation>
    <scope>NUCLEOTIDE SEQUENCE</scope>
    <source>
        <strain evidence="3">S122</strain>
        <plasmid evidence="3">unnamed1</plasmid>
    </source>
</reference>